<name>A0A0M4LW97_BIFLI</name>
<evidence type="ECO:0000313" key="2">
    <source>
        <dbReference type="Proteomes" id="UP000067206"/>
    </source>
</evidence>
<proteinExistence type="predicted"/>
<dbReference type="PATRIC" id="fig|1682.24.peg.1899"/>
<gene>
    <name evidence="1" type="ORF">RY67_1950</name>
</gene>
<dbReference type="EMBL" id="CP010411">
    <property type="protein sequence ID" value="ALE09952.1"/>
    <property type="molecule type" value="Genomic_DNA"/>
</dbReference>
<dbReference type="AlphaFoldDB" id="A0A0M4LW97"/>
<evidence type="ECO:0000313" key="1">
    <source>
        <dbReference type="EMBL" id="ALE09952.1"/>
    </source>
</evidence>
<dbReference type="RefSeq" id="WP_012577698.1">
    <property type="nucleotide sequence ID" value="NZ_CABHMM010000001.1"/>
</dbReference>
<protein>
    <submittedName>
        <fullName evidence="1">Uncharacterized protein</fullName>
    </submittedName>
</protein>
<accession>A0A0M4LW97</accession>
<organism evidence="1 2">
    <name type="scientific">Bifidobacterium longum subsp. infantis</name>
    <dbReference type="NCBI Taxonomy" id="1682"/>
    <lineage>
        <taxon>Bacteria</taxon>
        <taxon>Bacillati</taxon>
        <taxon>Actinomycetota</taxon>
        <taxon>Actinomycetes</taxon>
        <taxon>Bifidobacteriales</taxon>
        <taxon>Bifidobacteriaceae</taxon>
        <taxon>Bifidobacterium</taxon>
    </lineage>
</organism>
<dbReference type="Proteomes" id="UP000067206">
    <property type="component" value="Chromosome"/>
</dbReference>
<reference evidence="1 2" key="1">
    <citation type="submission" date="2014-12" db="EMBL/GenBank/DDBJ databases">
        <title>Complete genome sequence of Bifidobacterium longum subsp. infantis BT1.</title>
        <authorList>
            <person name="Kim J.F."/>
            <person name="Kwak M.-J."/>
        </authorList>
    </citation>
    <scope>NUCLEOTIDE SEQUENCE [LARGE SCALE GENOMIC DNA]</scope>
    <source>
        <strain evidence="1 2">BT1</strain>
    </source>
</reference>
<sequence>MFRIPVTVGAHGRHEHPYMRFVYRYADGTRIVAVIWRVPE</sequence>